<dbReference type="Proteomes" id="UP000242310">
    <property type="component" value="Unassembled WGS sequence"/>
</dbReference>
<dbReference type="InterPro" id="IPR000160">
    <property type="entry name" value="GGDEF_dom"/>
</dbReference>
<name>A0A2P8HBC4_9BACI</name>
<evidence type="ECO:0000259" key="3">
    <source>
        <dbReference type="PROSITE" id="PS50887"/>
    </source>
</evidence>
<dbReference type="SMART" id="SM00267">
    <property type="entry name" value="GGDEF"/>
    <property type="match status" value="1"/>
</dbReference>
<evidence type="ECO:0000313" key="6">
    <source>
        <dbReference type="Proteomes" id="UP000242310"/>
    </source>
</evidence>
<evidence type="ECO:0000259" key="2">
    <source>
        <dbReference type="PROSITE" id="PS50883"/>
    </source>
</evidence>
<proteinExistence type="predicted"/>
<dbReference type="InterPro" id="IPR035919">
    <property type="entry name" value="EAL_sf"/>
</dbReference>
<keyword evidence="1" id="KW-1133">Transmembrane helix</keyword>
<dbReference type="InterPro" id="IPR050706">
    <property type="entry name" value="Cyclic-di-GMP_PDE-like"/>
</dbReference>
<dbReference type="Gene3D" id="3.30.70.270">
    <property type="match status" value="1"/>
</dbReference>
<feature type="domain" description="MHYT" evidence="4">
    <location>
        <begin position="18"/>
        <end position="210"/>
    </location>
</feature>
<feature type="transmembrane region" description="Helical" evidence="1">
    <location>
        <begin position="117"/>
        <end position="136"/>
    </location>
</feature>
<dbReference type="Pfam" id="PF00563">
    <property type="entry name" value="EAL"/>
    <property type="match status" value="1"/>
</dbReference>
<reference evidence="5 6" key="1">
    <citation type="submission" date="2018-03" db="EMBL/GenBank/DDBJ databases">
        <title>Genomic Encyclopedia of Type Strains, Phase III (KMG-III): the genomes of soil and plant-associated and newly described type strains.</title>
        <authorList>
            <person name="Whitman W."/>
        </authorList>
    </citation>
    <scope>NUCLEOTIDE SEQUENCE [LARGE SCALE GENOMIC DNA]</scope>
    <source>
        <strain evidence="5 6">CGMCC 1.07653</strain>
    </source>
</reference>
<protein>
    <submittedName>
        <fullName evidence="5">Diguanylate cyclase/phosphodiesterase</fullName>
    </submittedName>
</protein>
<accession>A0A2P8HBC4</accession>
<dbReference type="EMBL" id="PYAV01000010">
    <property type="protein sequence ID" value="PSL43530.1"/>
    <property type="molecule type" value="Genomic_DNA"/>
</dbReference>
<evidence type="ECO:0000259" key="4">
    <source>
        <dbReference type="PROSITE" id="PS50924"/>
    </source>
</evidence>
<dbReference type="PROSITE" id="PS50887">
    <property type="entry name" value="GGDEF"/>
    <property type="match status" value="1"/>
</dbReference>
<feature type="transmembrane region" description="Helical" evidence="1">
    <location>
        <begin position="53"/>
        <end position="70"/>
    </location>
</feature>
<dbReference type="InterPro" id="IPR043128">
    <property type="entry name" value="Rev_trsase/Diguanyl_cyclase"/>
</dbReference>
<dbReference type="PANTHER" id="PTHR33121">
    <property type="entry name" value="CYCLIC DI-GMP PHOSPHODIESTERASE PDEF"/>
    <property type="match status" value="1"/>
</dbReference>
<keyword evidence="6" id="KW-1185">Reference proteome</keyword>
<dbReference type="NCBIfam" id="TIGR00254">
    <property type="entry name" value="GGDEF"/>
    <property type="match status" value="1"/>
</dbReference>
<dbReference type="Pfam" id="PF00990">
    <property type="entry name" value="GGDEF"/>
    <property type="match status" value="1"/>
</dbReference>
<evidence type="ECO:0000256" key="1">
    <source>
        <dbReference type="PROSITE-ProRule" id="PRU00244"/>
    </source>
</evidence>
<feature type="transmembrane region" description="Helical" evidence="1">
    <location>
        <begin position="188"/>
        <end position="209"/>
    </location>
</feature>
<feature type="transmembrane region" description="Helical" evidence="1">
    <location>
        <begin position="20"/>
        <end position="41"/>
    </location>
</feature>
<dbReference type="AlphaFoldDB" id="A0A2P8HBC4"/>
<feature type="domain" description="GGDEF" evidence="3">
    <location>
        <begin position="284"/>
        <end position="413"/>
    </location>
</feature>
<dbReference type="Pfam" id="PF03707">
    <property type="entry name" value="MHYT"/>
    <property type="match status" value="2"/>
</dbReference>
<organism evidence="5 6">
    <name type="scientific">Salsuginibacillus halophilus</name>
    <dbReference type="NCBI Taxonomy" id="517424"/>
    <lineage>
        <taxon>Bacteria</taxon>
        <taxon>Bacillati</taxon>
        <taxon>Bacillota</taxon>
        <taxon>Bacilli</taxon>
        <taxon>Bacillales</taxon>
        <taxon>Bacillaceae</taxon>
        <taxon>Salsuginibacillus</taxon>
    </lineage>
</organism>
<dbReference type="PANTHER" id="PTHR33121:SF70">
    <property type="entry name" value="SIGNALING PROTEIN YKOW"/>
    <property type="match status" value="1"/>
</dbReference>
<feature type="transmembrane region" description="Helical" evidence="1">
    <location>
        <begin position="229"/>
        <end position="250"/>
    </location>
</feature>
<keyword evidence="1" id="KW-0812">Transmembrane</keyword>
<dbReference type="Gene3D" id="3.20.20.450">
    <property type="entry name" value="EAL domain"/>
    <property type="match status" value="1"/>
</dbReference>
<dbReference type="CDD" id="cd01948">
    <property type="entry name" value="EAL"/>
    <property type="match status" value="1"/>
</dbReference>
<sequence>MKVNGNMNDNLYTLIHFYDWRIVALSILIAVFGSFVTLEIHRMAGEQGKRLKKNVWITAGAVAMGLSIWSMHYVGMAAFELRIPLSYDPVLTAVSFIPALLSAFIAFYVLHKKDWRFMTIIIAGGFMGLGITSMHYTGMEAIQFAGVREYNFGMFFLSFIIAVSASIAALLIFSFMKTNRRFSQKIGASLLLGAAISGMHYTGMEATSYCIPSSMTAQLLPAPESGIDWLWAGVSFAVFVMFSFVVFFIYNERRWSIQTKYRNPLTGLPNQRSLEDTLLKDRGSARFAVMIHIEHIPKLNETFGYQAGDAVIQEAAARIEQVTNRHLMLFHLENRKFLIFGTLAASLDKLLIELKAALDQSYTIFGDQVTNDFSLGITKPQSLKSKQQLMKEAERALQLARSEGLGQWLFYHPESHSDERERQLMEDCPWSFSQGQIHVYYQPKVPLASEGLVAAEALVRWEHPVYGWVSPGEFMPLIEKYGYITLLTRHVLYEACRKGKAWLDQGFDFEHISVNLSPLHFQLEGTSDMVQAALRDTGFPPEKLELEITESGTIEQLNGATRLLKVLTEQGIRISLDDFGTGFSSLTHLRSLPIHTVKLDRSFIFEVPGTIKDEKMVALIIQLAHSLGLHVVTEGVETETQASWLTEQNSDYGQGFLYSPAVPAEQFETLWLNNEDPLNSEERR</sequence>
<dbReference type="CDD" id="cd01949">
    <property type="entry name" value="GGDEF"/>
    <property type="match status" value="1"/>
</dbReference>
<dbReference type="SUPFAM" id="SSF141868">
    <property type="entry name" value="EAL domain-like"/>
    <property type="match status" value="1"/>
</dbReference>
<feature type="domain" description="EAL" evidence="2">
    <location>
        <begin position="421"/>
        <end position="675"/>
    </location>
</feature>
<dbReference type="PROSITE" id="PS50924">
    <property type="entry name" value="MHYT"/>
    <property type="match status" value="1"/>
</dbReference>
<dbReference type="InterPro" id="IPR001633">
    <property type="entry name" value="EAL_dom"/>
</dbReference>
<keyword evidence="1" id="KW-0472">Membrane</keyword>
<dbReference type="SMART" id="SM00052">
    <property type="entry name" value="EAL"/>
    <property type="match status" value="1"/>
</dbReference>
<dbReference type="GO" id="GO:0071111">
    <property type="term" value="F:cyclic-guanylate-specific phosphodiesterase activity"/>
    <property type="evidence" value="ECO:0007669"/>
    <property type="project" value="InterPro"/>
</dbReference>
<evidence type="ECO:0000313" key="5">
    <source>
        <dbReference type="EMBL" id="PSL43530.1"/>
    </source>
</evidence>
<feature type="transmembrane region" description="Helical" evidence="1">
    <location>
        <begin position="156"/>
        <end position="176"/>
    </location>
</feature>
<dbReference type="InterPro" id="IPR029787">
    <property type="entry name" value="Nucleotide_cyclase"/>
</dbReference>
<dbReference type="PROSITE" id="PS50883">
    <property type="entry name" value="EAL"/>
    <property type="match status" value="1"/>
</dbReference>
<feature type="transmembrane region" description="Helical" evidence="1">
    <location>
        <begin position="90"/>
        <end position="110"/>
    </location>
</feature>
<dbReference type="SUPFAM" id="SSF55073">
    <property type="entry name" value="Nucleotide cyclase"/>
    <property type="match status" value="1"/>
</dbReference>
<comment type="caution">
    <text evidence="5">The sequence shown here is derived from an EMBL/GenBank/DDBJ whole genome shotgun (WGS) entry which is preliminary data.</text>
</comment>
<dbReference type="InterPro" id="IPR005330">
    <property type="entry name" value="MHYT_dom"/>
</dbReference>
<gene>
    <name evidence="5" type="ORF">B0H94_1105</name>
</gene>
<dbReference type="GO" id="GO:0016020">
    <property type="term" value="C:membrane"/>
    <property type="evidence" value="ECO:0007669"/>
    <property type="project" value="UniProtKB-UniRule"/>
</dbReference>